<dbReference type="PANTHER" id="PTHR47926">
    <property type="entry name" value="PENTATRICOPEPTIDE REPEAT-CONTAINING PROTEIN"/>
    <property type="match status" value="1"/>
</dbReference>
<sequence>MGSKVVLKPVTCPPYLLLLQRCSSLDEFKKIHAHAVTTGLARFAYTASKLIAFSALSEHGNMRYAETLLHQIPRPNVFDYNSMIMGFLKSSESEKGLSIYTRMRRIGTEPNARTFTFLVKACFDVSLLGQVHGQIMKFGHGCDVYVISSLIRASCRCEAVEFARRVFEESLDKNVVCWTSLISGYCSNGLVHEARDLFDAMPDINDVSYSAMVSGYVGNACFNEAIDLFRQLKSHTQVRLKESLLVSTLNACASVGAFEEGKWIHSFLEENGFEYGLELGTALVDFYAKCGCIKDAQDVFSRMPRKDVTTWSAMIMGFAINGENDMGLELFAEMEKKGPKPNAVTFVGVLTACNHKILVNEAWRLIGRMSKVYGIALGIEHYGCMVDLLACAGKLNEAEILIRSMAMKPDGAIWGSLFNGCLINDHVDLGARVGKLLIELEPQHSGRYVLLANMYAKMGNWEDVTRLRKMMRDREVVTISAWSFIETDGIVHKFIADDKSHSHSRKINRTLNQLSRALESFSIAGDASYRLVYGTGRNGMERDEAFRPTFGAPKTDGTRCSTGRIFGGFSFHLTLLNDSFHIRATQNYNLSVSFFLLVSIRVHLYFLFVPDHPVSSRPMSALIFNAPVGASGYAGLKVNPWKLFPVNDSIGWAKKTVSNGSRTLCMKVWNPINNKKFETLSYLPPLSDDSIAKEIDYMLKKGWIPCLEFDEVGYVYRENSQMPGYYDGRYWTLWKLPMFGCTDPSLVLNEIQQCKTEYPNAYIRCVAFDNVNQGQCMAFIIQKPTATATTAAAATADA</sequence>
<dbReference type="CDD" id="cd03527">
    <property type="entry name" value="RuBisCO_small"/>
    <property type="match status" value="1"/>
</dbReference>
<evidence type="ECO:0000259" key="11">
    <source>
        <dbReference type="SMART" id="SM00961"/>
    </source>
</evidence>
<dbReference type="Pfam" id="PF13041">
    <property type="entry name" value="PPR_2"/>
    <property type="match status" value="2"/>
</dbReference>
<dbReference type="SUPFAM" id="SSF55239">
    <property type="entry name" value="RuBisCO, small subunit"/>
    <property type="match status" value="1"/>
</dbReference>
<reference evidence="12 13" key="1">
    <citation type="submission" date="2018-10" db="EMBL/GenBank/DDBJ databases">
        <title>A high-quality apple genome assembly.</title>
        <authorList>
            <person name="Hu J."/>
        </authorList>
    </citation>
    <scope>NUCLEOTIDE SEQUENCE [LARGE SCALE GENOMIC DNA]</scope>
    <source>
        <strain evidence="13">cv. HFTH1</strain>
        <tissue evidence="12">Young leaf</tissue>
    </source>
</reference>
<feature type="domain" description="Ribulose bisphosphate carboxylase small subunit" evidence="11">
    <location>
        <begin position="676"/>
        <end position="784"/>
    </location>
</feature>
<dbReference type="EMBL" id="RDQH01000330">
    <property type="protein sequence ID" value="RXI01705.1"/>
    <property type="molecule type" value="Genomic_DNA"/>
</dbReference>
<keyword evidence="6 8" id="KW-0601">Photorespiration</keyword>
<comment type="caution">
    <text evidence="12">The sequence shown here is derived from an EMBL/GenBank/DDBJ whole genome shotgun (WGS) entry which is preliminary data.</text>
</comment>
<dbReference type="Pfam" id="PF00101">
    <property type="entry name" value="RuBisCO_small"/>
    <property type="match status" value="1"/>
</dbReference>
<evidence type="ECO:0000256" key="3">
    <source>
        <dbReference type="ARBA" id="ARBA00022567"/>
    </source>
</evidence>
<evidence type="ECO:0000256" key="10">
    <source>
        <dbReference type="RuleBase" id="RU003627"/>
    </source>
</evidence>
<dbReference type="Pfam" id="PF20431">
    <property type="entry name" value="E_motif"/>
    <property type="match status" value="1"/>
</dbReference>
<dbReference type="InterPro" id="IPR036385">
    <property type="entry name" value="RuBisCO_ssu_sf"/>
</dbReference>
<dbReference type="Proteomes" id="UP000290289">
    <property type="component" value="Chromosome 4"/>
</dbReference>
<comment type="subunit">
    <text evidence="8 10">Heterohexadecamer of 8 large and 8 small subunits.</text>
</comment>
<dbReference type="InterPro" id="IPR011990">
    <property type="entry name" value="TPR-like_helical_dom_sf"/>
</dbReference>
<feature type="repeat" description="PPR" evidence="9">
    <location>
        <begin position="307"/>
        <end position="341"/>
    </location>
</feature>
<dbReference type="PANTHER" id="PTHR47926:SF350">
    <property type="entry name" value="(WILD MALAYSIAN BANANA) HYPOTHETICAL PROTEIN"/>
    <property type="match status" value="1"/>
</dbReference>
<evidence type="ECO:0000256" key="7">
    <source>
        <dbReference type="ARBA" id="ARBA00023300"/>
    </source>
</evidence>
<dbReference type="HAMAP" id="MF_00859">
    <property type="entry name" value="RuBisCO_S_bact"/>
    <property type="match status" value="1"/>
</dbReference>
<comment type="subcellular location">
    <subcellularLocation>
        <location evidence="8">Plastid</location>
        <location evidence="8">Chloroplast</location>
    </subcellularLocation>
</comment>
<dbReference type="InterPro" id="IPR000894">
    <property type="entry name" value="RuBisCO_ssu_dom"/>
</dbReference>
<dbReference type="NCBIfam" id="TIGR00756">
    <property type="entry name" value="PPR"/>
    <property type="match status" value="4"/>
</dbReference>
<keyword evidence="1 8" id="KW-0150">Chloroplast</keyword>
<dbReference type="Gene3D" id="1.25.40.10">
    <property type="entry name" value="Tetratricopeptide repeat domain"/>
    <property type="match status" value="4"/>
</dbReference>
<dbReference type="InterPro" id="IPR046960">
    <property type="entry name" value="PPR_At4g14850-like_plant"/>
</dbReference>
<dbReference type="PROSITE" id="PS51375">
    <property type="entry name" value="PPR"/>
    <property type="match status" value="3"/>
</dbReference>
<dbReference type="GO" id="GO:0016984">
    <property type="term" value="F:ribulose-bisphosphate carboxylase activity"/>
    <property type="evidence" value="ECO:0007669"/>
    <property type="project" value="UniProtKB-UniRule"/>
</dbReference>
<evidence type="ECO:0000256" key="2">
    <source>
        <dbReference type="ARBA" id="ARBA00022531"/>
    </source>
</evidence>
<dbReference type="InterPro" id="IPR024681">
    <property type="entry name" value="RuBisCO_ssu"/>
</dbReference>
<dbReference type="Gene3D" id="3.30.190.10">
    <property type="entry name" value="Ribulose bisphosphate carboxylase, small subunit"/>
    <property type="match status" value="1"/>
</dbReference>
<dbReference type="STRING" id="3750.A0A498K730"/>
<dbReference type="PRINTS" id="PR00152">
    <property type="entry name" value="RUBISCOSMALL"/>
</dbReference>
<dbReference type="GO" id="GO:0019253">
    <property type="term" value="P:reductive pentose-phosphate cycle"/>
    <property type="evidence" value="ECO:0007669"/>
    <property type="project" value="UniProtKB-UniRule"/>
</dbReference>
<evidence type="ECO:0000256" key="6">
    <source>
        <dbReference type="ARBA" id="ARBA00023238"/>
    </source>
</evidence>
<gene>
    <name evidence="8" type="primary">RBCS</name>
    <name evidence="12" type="ORF">DVH24_015054</name>
</gene>
<keyword evidence="2 8" id="KW-0602">Photosynthesis</keyword>
<keyword evidence="5" id="KW-0677">Repeat</keyword>
<feature type="repeat" description="PPR" evidence="9">
    <location>
        <begin position="76"/>
        <end position="110"/>
    </location>
</feature>
<dbReference type="AlphaFoldDB" id="A0A498K730"/>
<evidence type="ECO:0000313" key="13">
    <source>
        <dbReference type="Proteomes" id="UP000290289"/>
    </source>
</evidence>
<dbReference type="GO" id="GO:0009507">
    <property type="term" value="C:chloroplast"/>
    <property type="evidence" value="ECO:0007669"/>
    <property type="project" value="UniProtKB-SubCell"/>
</dbReference>
<protein>
    <recommendedName>
        <fullName evidence="8">Ribulose bisphosphate carboxylase small subunit, chloroplastic</fullName>
        <shortName evidence="8">RuBisCO small subunit</shortName>
    </recommendedName>
</protein>
<evidence type="ECO:0000313" key="12">
    <source>
        <dbReference type="EMBL" id="RXI01705.1"/>
    </source>
</evidence>
<keyword evidence="13" id="KW-1185">Reference proteome</keyword>
<dbReference type="FunFam" id="1.25.40.10:FF:000184">
    <property type="entry name" value="Pentatricopeptide repeat-containing protein, chloroplastic"/>
    <property type="match status" value="1"/>
</dbReference>
<comment type="function">
    <text evidence="8 10">RuBisCO catalyzes two reactions: the carboxylation of D-ribulose 1,5-bisphosphate, the primary event in carbon dioxide fixation, as well as the oxidative fragmentation of the pentose substrate. Both reactions occur simultaneously and in competition at the same active site. Although the small subunit is not catalytic it is essential for maximal activity.</text>
</comment>
<dbReference type="GO" id="GO:0003723">
    <property type="term" value="F:RNA binding"/>
    <property type="evidence" value="ECO:0007669"/>
    <property type="project" value="InterPro"/>
</dbReference>
<evidence type="ECO:0000256" key="9">
    <source>
        <dbReference type="PROSITE-ProRule" id="PRU00708"/>
    </source>
</evidence>
<keyword evidence="7 8" id="KW-0120">Carbon dioxide fixation</keyword>
<evidence type="ECO:0000256" key="4">
    <source>
        <dbReference type="ARBA" id="ARBA00022640"/>
    </source>
</evidence>
<dbReference type="Pfam" id="PF12854">
    <property type="entry name" value="PPR_1"/>
    <property type="match status" value="1"/>
</dbReference>
<dbReference type="GO" id="GO:0009451">
    <property type="term" value="P:RNA modification"/>
    <property type="evidence" value="ECO:0007669"/>
    <property type="project" value="InterPro"/>
</dbReference>
<evidence type="ECO:0000256" key="5">
    <source>
        <dbReference type="ARBA" id="ARBA00022737"/>
    </source>
</evidence>
<name>A0A498K730_MALDO</name>
<keyword evidence="3 8" id="KW-0113">Calvin cycle</keyword>
<comment type="similarity">
    <text evidence="8 10">Belongs to the RuBisCO small chain family.</text>
</comment>
<comment type="miscellaneous">
    <text evidence="8">The basic functional RuBisCO is composed of a large chain homodimer in a 'head-to-tail' conformation. In form I RuBisCO this homodimer is arranged in a barrel-like tetramer with the small subunits forming a tetrameric 'cap' on each end of the 'barrel'.</text>
</comment>
<dbReference type="GO" id="GO:0009853">
    <property type="term" value="P:photorespiration"/>
    <property type="evidence" value="ECO:0007669"/>
    <property type="project" value="UniProtKB-UniRule"/>
</dbReference>
<dbReference type="FunFam" id="3.30.190.10:FF:000001">
    <property type="entry name" value="Ribulose bisphosphate carboxylase small chain, chloroplastic"/>
    <property type="match status" value="1"/>
</dbReference>
<organism evidence="12 13">
    <name type="scientific">Malus domestica</name>
    <name type="common">Apple</name>
    <name type="synonym">Pyrus malus</name>
    <dbReference type="NCBI Taxonomy" id="3750"/>
    <lineage>
        <taxon>Eukaryota</taxon>
        <taxon>Viridiplantae</taxon>
        <taxon>Streptophyta</taxon>
        <taxon>Embryophyta</taxon>
        <taxon>Tracheophyta</taxon>
        <taxon>Spermatophyta</taxon>
        <taxon>Magnoliopsida</taxon>
        <taxon>eudicotyledons</taxon>
        <taxon>Gunneridae</taxon>
        <taxon>Pentapetalae</taxon>
        <taxon>rosids</taxon>
        <taxon>fabids</taxon>
        <taxon>Rosales</taxon>
        <taxon>Rosaceae</taxon>
        <taxon>Amygdaloideae</taxon>
        <taxon>Maleae</taxon>
        <taxon>Malus</taxon>
    </lineage>
</organism>
<feature type="repeat" description="PPR" evidence="9">
    <location>
        <begin position="174"/>
        <end position="208"/>
    </location>
</feature>
<dbReference type="Pfam" id="PF01535">
    <property type="entry name" value="PPR"/>
    <property type="match status" value="2"/>
</dbReference>
<dbReference type="InterPro" id="IPR046848">
    <property type="entry name" value="E_motif"/>
</dbReference>
<evidence type="ECO:0000256" key="8">
    <source>
        <dbReference type="HAMAP-Rule" id="MF_00860"/>
    </source>
</evidence>
<accession>A0A498K730</accession>
<evidence type="ECO:0000256" key="1">
    <source>
        <dbReference type="ARBA" id="ARBA00022528"/>
    </source>
</evidence>
<dbReference type="SMART" id="SM00961">
    <property type="entry name" value="RuBisCO_small"/>
    <property type="match status" value="1"/>
</dbReference>
<proteinExistence type="inferred from homology"/>
<dbReference type="InterPro" id="IPR002885">
    <property type="entry name" value="PPR_rpt"/>
</dbReference>
<keyword evidence="4 8" id="KW-0934">Plastid</keyword>